<feature type="compositionally biased region" description="Acidic residues" evidence="7">
    <location>
        <begin position="1"/>
        <end position="13"/>
    </location>
</feature>
<keyword evidence="4" id="KW-0819">tRNA processing</keyword>
<dbReference type="GO" id="GO:0031515">
    <property type="term" value="C:tRNA (m1A) methyltransferase complex"/>
    <property type="evidence" value="ECO:0007669"/>
    <property type="project" value="InterPro"/>
</dbReference>
<dbReference type="InterPro" id="IPR013761">
    <property type="entry name" value="SAM/pointed_sf"/>
</dbReference>
<evidence type="ECO:0000256" key="6">
    <source>
        <dbReference type="ARBA" id="ARBA00032319"/>
    </source>
</evidence>
<evidence type="ECO:0000256" key="1">
    <source>
        <dbReference type="ARBA" id="ARBA00004123"/>
    </source>
</evidence>
<evidence type="ECO:0000313" key="9">
    <source>
        <dbReference type="EMBL" id="KAF3558138.1"/>
    </source>
</evidence>
<dbReference type="EMBL" id="QGKX02000996">
    <property type="protein sequence ID" value="KAF3558138.1"/>
    <property type="molecule type" value="Genomic_DNA"/>
</dbReference>
<evidence type="ECO:0000313" key="10">
    <source>
        <dbReference type="Proteomes" id="UP000712600"/>
    </source>
</evidence>
<accession>A0A8S9R3C0</accession>
<comment type="subcellular location">
    <subcellularLocation>
        <location evidence="1">Nucleus</location>
    </subcellularLocation>
</comment>
<feature type="compositionally biased region" description="Low complexity" evidence="7">
    <location>
        <begin position="14"/>
        <end position="25"/>
    </location>
</feature>
<proteinExistence type="inferred from homology"/>
<comment type="similarity">
    <text evidence="2">Belongs to the TRM6/GCD10 family.</text>
</comment>
<feature type="domain" description="SAM" evidence="8">
    <location>
        <begin position="235"/>
        <end position="298"/>
    </location>
</feature>
<organism evidence="9 10">
    <name type="scientific">Brassica cretica</name>
    <name type="common">Mustard</name>
    <dbReference type="NCBI Taxonomy" id="69181"/>
    <lineage>
        <taxon>Eukaryota</taxon>
        <taxon>Viridiplantae</taxon>
        <taxon>Streptophyta</taxon>
        <taxon>Embryophyta</taxon>
        <taxon>Tracheophyta</taxon>
        <taxon>Spermatophyta</taxon>
        <taxon>Magnoliopsida</taxon>
        <taxon>eudicotyledons</taxon>
        <taxon>Gunneridae</taxon>
        <taxon>Pentapetalae</taxon>
        <taxon>rosids</taxon>
        <taxon>malvids</taxon>
        <taxon>Brassicales</taxon>
        <taxon>Brassicaceae</taxon>
        <taxon>Brassiceae</taxon>
        <taxon>Brassica</taxon>
    </lineage>
</organism>
<feature type="compositionally biased region" description="Basic residues" evidence="7">
    <location>
        <begin position="27"/>
        <end position="43"/>
    </location>
</feature>
<evidence type="ECO:0000256" key="5">
    <source>
        <dbReference type="ARBA" id="ARBA00023242"/>
    </source>
</evidence>
<sequence>MWNTAGDDDDDDFQIPPSSSSQLSIRKPLHPTISHRHPRKKPRLSPNPGKENIPPAPEFTSDTCFSSGSSILPSSSSTPDCIPSSVDCSGEPFCSLAAEVENDGVLVGGKEKGECFKANREGYSCNSMEASLLLKSRVSLRLEEDGCCFVESDSELDVLIKLCSEPEGSYSGGGKDDSIQCPLCETDISGLSEEERHVHTNNCLDTQAPEQDSLRRCEKSSSLIEESVVDPQLVNDLSPVLKWIRSLGLAKYEDVFLREEIDWDTLHSLTEEDLLSIGITSLGPRKKIVNALSALREEACASSAEPQAQSLSNPLATCMHNLQQGKMAINLQITEPWLREYQVLPSRTHPHMQMSSFGGYVLSGIRISTT</sequence>
<evidence type="ECO:0000256" key="7">
    <source>
        <dbReference type="SAM" id="MobiDB-lite"/>
    </source>
</evidence>
<keyword evidence="5" id="KW-0539">Nucleus</keyword>
<protein>
    <recommendedName>
        <fullName evidence="3">tRNA (adenine(58)-N(1))-methyltransferase non-catalytic subunit TRM6</fullName>
    </recommendedName>
    <alternativeName>
        <fullName evidence="6">tRNA(m1A58)-methyltransferase subunit TRM6</fullName>
    </alternativeName>
</protein>
<dbReference type="CDD" id="cd09487">
    <property type="entry name" value="SAM_superfamily"/>
    <property type="match status" value="1"/>
</dbReference>
<dbReference type="SUPFAM" id="SSF47769">
    <property type="entry name" value="SAM/Pointed domain"/>
    <property type="match status" value="1"/>
</dbReference>
<dbReference type="PROSITE" id="PS50105">
    <property type="entry name" value="SAM_DOMAIN"/>
    <property type="match status" value="1"/>
</dbReference>
<dbReference type="PANTHER" id="PTHR12945:SF0">
    <property type="entry name" value="TRNA (ADENINE(58)-N(1))-METHYLTRANSFERASE NON-CATALYTIC SUBUNIT TRM6"/>
    <property type="match status" value="1"/>
</dbReference>
<reference evidence="9" key="1">
    <citation type="submission" date="2019-12" db="EMBL/GenBank/DDBJ databases">
        <title>Genome sequencing and annotation of Brassica cretica.</title>
        <authorList>
            <person name="Studholme D.J."/>
            <person name="Sarris P."/>
        </authorList>
    </citation>
    <scope>NUCLEOTIDE SEQUENCE</scope>
    <source>
        <strain evidence="9">PFS-109/04</strain>
        <tissue evidence="9">Leaf</tissue>
    </source>
</reference>
<gene>
    <name evidence="9" type="ORF">F2Q69_00018101</name>
</gene>
<evidence type="ECO:0000259" key="8">
    <source>
        <dbReference type="PROSITE" id="PS50105"/>
    </source>
</evidence>
<dbReference type="Gene3D" id="1.10.150.50">
    <property type="entry name" value="Transcription Factor, Ets-1"/>
    <property type="match status" value="1"/>
</dbReference>
<evidence type="ECO:0000256" key="2">
    <source>
        <dbReference type="ARBA" id="ARBA00008320"/>
    </source>
</evidence>
<dbReference type="Proteomes" id="UP000712600">
    <property type="component" value="Unassembled WGS sequence"/>
</dbReference>
<dbReference type="GO" id="GO:0030488">
    <property type="term" value="P:tRNA methylation"/>
    <property type="evidence" value="ECO:0007669"/>
    <property type="project" value="InterPro"/>
</dbReference>
<name>A0A8S9R3C0_BRACR</name>
<comment type="caution">
    <text evidence="9">The sequence shown here is derived from an EMBL/GenBank/DDBJ whole genome shotgun (WGS) entry which is preliminary data.</text>
</comment>
<dbReference type="PANTHER" id="PTHR12945">
    <property type="entry name" value="TRANSLATION INITIATION FACTOR EIF3-RELATED"/>
    <property type="match status" value="1"/>
</dbReference>
<dbReference type="SMART" id="SM00454">
    <property type="entry name" value="SAM"/>
    <property type="match status" value="1"/>
</dbReference>
<dbReference type="AlphaFoldDB" id="A0A8S9R3C0"/>
<feature type="region of interest" description="Disordered" evidence="7">
    <location>
        <begin position="1"/>
        <end position="59"/>
    </location>
</feature>
<evidence type="ECO:0000256" key="3">
    <source>
        <dbReference type="ARBA" id="ARBA00021704"/>
    </source>
</evidence>
<dbReference type="GO" id="GO:0005634">
    <property type="term" value="C:nucleus"/>
    <property type="evidence" value="ECO:0007669"/>
    <property type="project" value="UniProtKB-SubCell"/>
</dbReference>
<dbReference type="InterPro" id="IPR017423">
    <property type="entry name" value="TRM6"/>
</dbReference>
<dbReference type="Pfam" id="PF00536">
    <property type="entry name" value="SAM_1"/>
    <property type="match status" value="1"/>
</dbReference>
<evidence type="ECO:0000256" key="4">
    <source>
        <dbReference type="ARBA" id="ARBA00022694"/>
    </source>
</evidence>
<dbReference type="InterPro" id="IPR001660">
    <property type="entry name" value="SAM"/>
</dbReference>